<name>A0A1Y2IBR7_TRAC3</name>
<evidence type="ECO:0000313" key="3">
    <source>
        <dbReference type="Proteomes" id="UP000193067"/>
    </source>
</evidence>
<accession>A0A1Y2IBR7</accession>
<dbReference type="EMBL" id="KZ084137">
    <property type="protein sequence ID" value="OSC98546.1"/>
    <property type="molecule type" value="Genomic_DNA"/>
</dbReference>
<dbReference type="AlphaFoldDB" id="A0A1Y2IBR7"/>
<keyword evidence="3" id="KW-1185">Reference proteome</keyword>
<sequence>MATQNKTSPSPEGAGDSDSAAGVLGQLLNGPDNHQKVLAGCAVLDTILQYAAHPHASEAELMRDVAQALSKPETSARKLIWIPEKLSQLSLAEHRIYLKSFEVGLLLVASVRARFILAVEALAGGVFDDNHAQALEVIEFIHQMAALGFAT</sequence>
<dbReference type="Proteomes" id="UP000193067">
    <property type="component" value="Unassembled WGS sequence"/>
</dbReference>
<feature type="region of interest" description="Disordered" evidence="1">
    <location>
        <begin position="1"/>
        <end position="25"/>
    </location>
</feature>
<proteinExistence type="predicted"/>
<protein>
    <submittedName>
        <fullName evidence="2">Uncharacterized protein</fullName>
    </submittedName>
</protein>
<evidence type="ECO:0000313" key="2">
    <source>
        <dbReference type="EMBL" id="OSC98546.1"/>
    </source>
</evidence>
<gene>
    <name evidence="2" type="ORF">PYCCODRAFT_1439246</name>
</gene>
<feature type="compositionally biased region" description="Polar residues" evidence="1">
    <location>
        <begin position="1"/>
        <end position="10"/>
    </location>
</feature>
<evidence type="ECO:0000256" key="1">
    <source>
        <dbReference type="SAM" id="MobiDB-lite"/>
    </source>
</evidence>
<organism evidence="2 3">
    <name type="scientific">Trametes coccinea (strain BRFM310)</name>
    <name type="common">Pycnoporus coccineus</name>
    <dbReference type="NCBI Taxonomy" id="1353009"/>
    <lineage>
        <taxon>Eukaryota</taxon>
        <taxon>Fungi</taxon>
        <taxon>Dikarya</taxon>
        <taxon>Basidiomycota</taxon>
        <taxon>Agaricomycotina</taxon>
        <taxon>Agaricomycetes</taxon>
        <taxon>Polyporales</taxon>
        <taxon>Polyporaceae</taxon>
        <taxon>Trametes</taxon>
    </lineage>
</organism>
<reference evidence="2 3" key="1">
    <citation type="journal article" date="2015" name="Biotechnol. Biofuels">
        <title>Enhanced degradation of softwood versus hardwood by the white-rot fungus Pycnoporus coccineus.</title>
        <authorList>
            <person name="Couturier M."/>
            <person name="Navarro D."/>
            <person name="Chevret D."/>
            <person name="Henrissat B."/>
            <person name="Piumi F."/>
            <person name="Ruiz-Duenas F.J."/>
            <person name="Martinez A.T."/>
            <person name="Grigoriev I.V."/>
            <person name="Riley R."/>
            <person name="Lipzen A."/>
            <person name="Berrin J.G."/>
            <person name="Master E.R."/>
            <person name="Rosso M.N."/>
        </authorList>
    </citation>
    <scope>NUCLEOTIDE SEQUENCE [LARGE SCALE GENOMIC DNA]</scope>
    <source>
        <strain evidence="2 3">BRFM310</strain>
    </source>
</reference>